<dbReference type="AlphaFoldDB" id="A0A5Q0LGV8"/>
<accession>A0A5Q0LGV8</accession>
<feature type="chain" id="PRO_5038603541" evidence="1">
    <location>
        <begin position="21"/>
        <end position="281"/>
    </location>
</feature>
<sequence>MRIRVTVAAATGALALSALAAPAAQAAEGPGATSVARSVVADAVKTPADESHGDTAISNVVVNGGKDIVLGTTTKKTFTVSFTAKDNSGVKWAQAILWHGANFDNLDGGAVADSSDGRAACTKVNATTSNCKAAFTVKADVDLVDSLAGGWKVWAIAQGTDADYVQKDNVKGFQIQRLSKLTVNAAPEPVKKGKTITVTGALTRASWNSGKYLGYTGQSVKLQFKKKGATTYTTVKTIKTTTAGALKTTVTASVDGAYRYSFAGTTTTPGVSATGDSVDVQ</sequence>
<keyword evidence="3" id="KW-1185">Reference proteome</keyword>
<keyword evidence="1" id="KW-0732">Signal</keyword>
<dbReference type="EMBL" id="CP045643">
    <property type="protein sequence ID" value="QFZ75699.1"/>
    <property type="molecule type" value="Genomic_DNA"/>
</dbReference>
<name>A0A5Q0LGV8_9ACTN</name>
<evidence type="ECO:0000256" key="1">
    <source>
        <dbReference type="SAM" id="SignalP"/>
    </source>
</evidence>
<evidence type="ECO:0000313" key="3">
    <source>
        <dbReference type="Proteomes" id="UP000326179"/>
    </source>
</evidence>
<organism evidence="2 3">
    <name type="scientific">Streptomyces fagopyri</name>
    <dbReference type="NCBI Taxonomy" id="2662397"/>
    <lineage>
        <taxon>Bacteria</taxon>
        <taxon>Bacillati</taxon>
        <taxon>Actinomycetota</taxon>
        <taxon>Actinomycetes</taxon>
        <taxon>Kitasatosporales</taxon>
        <taxon>Streptomycetaceae</taxon>
        <taxon>Streptomyces</taxon>
    </lineage>
</organism>
<gene>
    <name evidence="2" type="ORF">GFH48_22715</name>
</gene>
<protein>
    <submittedName>
        <fullName evidence="2">Calcium-binding protein</fullName>
    </submittedName>
</protein>
<feature type="signal peptide" evidence="1">
    <location>
        <begin position="1"/>
        <end position="20"/>
    </location>
</feature>
<evidence type="ECO:0000313" key="2">
    <source>
        <dbReference type="EMBL" id="QFZ75699.1"/>
    </source>
</evidence>
<reference evidence="2 3" key="1">
    <citation type="submission" date="2019-10" db="EMBL/GenBank/DDBJ databases">
        <title>A novel species.</title>
        <authorList>
            <person name="Gao J."/>
        </authorList>
    </citation>
    <scope>NUCLEOTIDE SEQUENCE [LARGE SCALE GENOMIC DNA]</scope>
    <source>
        <strain evidence="2 3">QMT-28</strain>
    </source>
</reference>
<proteinExistence type="predicted"/>
<dbReference type="Proteomes" id="UP000326179">
    <property type="component" value="Chromosome"/>
</dbReference>
<dbReference type="KEGG" id="sfy:GFH48_22715"/>
<dbReference type="RefSeq" id="WP_153289956.1">
    <property type="nucleotide sequence ID" value="NZ_CP045643.1"/>
</dbReference>